<dbReference type="OrthoDB" id="10013407at2759"/>
<dbReference type="PANTHER" id="PTHR12147:SF26">
    <property type="entry name" value="PEPTIDASE M28 DOMAIN-CONTAINING PROTEIN"/>
    <property type="match status" value="1"/>
</dbReference>
<dbReference type="InterPro" id="IPR007484">
    <property type="entry name" value="Peptidase_M28"/>
</dbReference>
<keyword evidence="7" id="KW-0732">Signal</keyword>
<dbReference type="STRING" id="879819.A0A0J1B5N3"/>
<dbReference type="Proteomes" id="UP000053611">
    <property type="component" value="Unassembled WGS sequence"/>
</dbReference>
<keyword evidence="10" id="KW-1185">Reference proteome</keyword>
<dbReference type="SUPFAM" id="SSF53187">
    <property type="entry name" value="Zn-dependent exopeptidases"/>
    <property type="match status" value="1"/>
</dbReference>
<feature type="signal peptide" evidence="7">
    <location>
        <begin position="1"/>
        <end position="17"/>
    </location>
</feature>
<evidence type="ECO:0000313" key="9">
    <source>
        <dbReference type="EMBL" id="KLT43004.1"/>
    </source>
</evidence>
<evidence type="ECO:0000256" key="2">
    <source>
        <dbReference type="ARBA" id="ARBA00005634"/>
    </source>
</evidence>
<dbReference type="GO" id="GO:0008235">
    <property type="term" value="F:metalloexopeptidase activity"/>
    <property type="evidence" value="ECO:0007669"/>
    <property type="project" value="InterPro"/>
</dbReference>
<dbReference type="GO" id="GO:0046872">
    <property type="term" value="F:metal ion binding"/>
    <property type="evidence" value="ECO:0007669"/>
    <property type="project" value="UniProtKB-KW"/>
</dbReference>
<dbReference type="PANTHER" id="PTHR12147">
    <property type="entry name" value="METALLOPEPTIDASE M28 FAMILY MEMBER"/>
    <property type="match status" value="1"/>
</dbReference>
<comment type="similarity">
    <text evidence="2">Belongs to the peptidase M28 family. M28B subfamily.</text>
</comment>
<protein>
    <recommendedName>
        <fullName evidence="7">Peptide hydrolase</fullName>
        <ecNumber evidence="7">3.4.-.-</ecNumber>
    </recommendedName>
</protein>
<accession>A0A0J1B5N3</accession>
<keyword evidence="5 7" id="KW-0378">Hydrolase</keyword>
<dbReference type="Pfam" id="PF04389">
    <property type="entry name" value="Peptidase_M28"/>
    <property type="match status" value="1"/>
</dbReference>
<comment type="cofactor">
    <cofactor evidence="1">
        <name>Zn(2+)</name>
        <dbReference type="ChEBI" id="CHEBI:29105"/>
    </cofactor>
</comment>
<organism evidence="9 10">
    <name type="scientific">Cutaneotrichosporon oleaginosum</name>
    <dbReference type="NCBI Taxonomy" id="879819"/>
    <lineage>
        <taxon>Eukaryota</taxon>
        <taxon>Fungi</taxon>
        <taxon>Dikarya</taxon>
        <taxon>Basidiomycota</taxon>
        <taxon>Agaricomycotina</taxon>
        <taxon>Tremellomycetes</taxon>
        <taxon>Trichosporonales</taxon>
        <taxon>Trichosporonaceae</taxon>
        <taxon>Cutaneotrichosporon</taxon>
    </lineage>
</organism>
<dbReference type="GO" id="GO:0006508">
    <property type="term" value="P:proteolysis"/>
    <property type="evidence" value="ECO:0007669"/>
    <property type="project" value="UniProtKB-KW"/>
</dbReference>
<keyword evidence="6 7" id="KW-0862">Zinc</keyword>
<evidence type="ECO:0000256" key="7">
    <source>
        <dbReference type="RuleBase" id="RU361240"/>
    </source>
</evidence>
<dbReference type="Gene3D" id="3.40.630.10">
    <property type="entry name" value="Zn peptidases"/>
    <property type="match status" value="1"/>
</dbReference>
<keyword evidence="3 7" id="KW-0645">Protease</keyword>
<gene>
    <name evidence="9" type="ORF">CC85DRAFT_245004</name>
</gene>
<dbReference type="GeneID" id="28980943"/>
<evidence type="ECO:0000256" key="6">
    <source>
        <dbReference type="ARBA" id="ARBA00022833"/>
    </source>
</evidence>
<dbReference type="RefSeq" id="XP_018279495.1">
    <property type="nucleotide sequence ID" value="XM_018420340.1"/>
</dbReference>
<sequence length="490" mass="52987">MLTALVCLLPTLATARAHSLLLTPSAPSDALHDCIASSYRGHYAGQHAYLITKGCSSSASLGLLDSGSLTPLESEDRIVWVGPSNVRPSTPSTLQDMLSAWEIIDSTASSLLSQHGEDVQTSFSHDTYEVLLDRVPSLVHATETGLFLSVPSSILPVLDTLLPPHLTPVALPSYSLPLPSSYGNRWGVPEAKAAHLANITKHLQFNTRLAAIASTISAKEILEDVRYLTGERQDSDIQSRHSFHPDYLKAFSWVRRQMGALGIECSPYLYEEGFGPGLLCSIYPETGSEDHVIISAHLDSRGSFGSLRAPGADDDGSGSAHLLAIARAISQHNVTFEHPVTLAFFTGEEQGLVMSSHFAHTLKKENVSVQLNVQADMLGYRVPGEPLQLALPATIDLPEASFLVANLSQLYAPELVVGRTAACCSDHQSFLQLGFPATQVFERNGWIADPMYHNSGDLSDREGYDAEQIKSIAKVTMATLFEVAGWQQGK</sequence>
<evidence type="ECO:0000256" key="5">
    <source>
        <dbReference type="ARBA" id="ARBA00022801"/>
    </source>
</evidence>
<name>A0A0J1B5N3_9TREE</name>
<feature type="domain" description="Peptidase M28" evidence="8">
    <location>
        <begin position="287"/>
        <end position="475"/>
    </location>
</feature>
<evidence type="ECO:0000259" key="8">
    <source>
        <dbReference type="Pfam" id="PF04389"/>
    </source>
</evidence>
<evidence type="ECO:0000256" key="1">
    <source>
        <dbReference type="ARBA" id="ARBA00001947"/>
    </source>
</evidence>
<dbReference type="AlphaFoldDB" id="A0A0J1B5N3"/>
<evidence type="ECO:0000313" key="10">
    <source>
        <dbReference type="Proteomes" id="UP000053611"/>
    </source>
</evidence>
<reference evidence="9 10" key="1">
    <citation type="submission" date="2015-03" db="EMBL/GenBank/DDBJ databases">
        <title>Genomics and transcriptomics of the oil-accumulating basidiomycete yeast T. oleaginosus allow insights into substrate utilization and the diverse evolutionary trajectories of mating systems in fungi.</title>
        <authorList>
            <consortium name="DOE Joint Genome Institute"/>
            <person name="Kourist R."/>
            <person name="Kracht O."/>
            <person name="Bracharz F."/>
            <person name="Lipzen A."/>
            <person name="Nolan M."/>
            <person name="Ohm R."/>
            <person name="Grigoriev I."/>
            <person name="Sun S."/>
            <person name="Heitman J."/>
            <person name="Bruck T."/>
            <person name="Nowrousian M."/>
        </authorList>
    </citation>
    <scope>NUCLEOTIDE SEQUENCE [LARGE SCALE GENOMIC DNA]</scope>
    <source>
        <strain evidence="9 10">IBC0246</strain>
    </source>
</reference>
<dbReference type="EC" id="3.4.-.-" evidence="7"/>
<keyword evidence="4 7" id="KW-0479">Metal-binding</keyword>
<evidence type="ECO:0000256" key="4">
    <source>
        <dbReference type="ARBA" id="ARBA00022723"/>
    </source>
</evidence>
<feature type="chain" id="PRO_5005119386" description="Peptide hydrolase" evidence="7">
    <location>
        <begin position="18"/>
        <end position="490"/>
    </location>
</feature>
<dbReference type="EMBL" id="KQ087199">
    <property type="protein sequence ID" value="KLT43004.1"/>
    <property type="molecule type" value="Genomic_DNA"/>
</dbReference>
<dbReference type="InterPro" id="IPR045175">
    <property type="entry name" value="M28_fam"/>
</dbReference>
<evidence type="ECO:0000256" key="3">
    <source>
        <dbReference type="ARBA" id="ARBA00022670"/>
    </source>
</evidence>
<proteinExistence type="inferred from homology"/>